<dbReference type="AlphaFoldDB" id="A0AAV4SDL5"/>
<protein>
    <submittedName>
        <fullName evidence="1">Uncharacterized protein</fullName>
    </submittedName>
</protein>
<comment type="caution">
    <text evidence="1">The sequence shown here is derived from an EMBL/GenBank/DDBJ whole genome shotgun (WGS) entry which is preliminary data.</text>
</comment>
<dbReference type="EMBL" id="BPLR01009237">
    <property type="protein sequence ID" value="GIY30492.1"/>
    <property type="molecule type" value="Genomic_DNA"/>
</dbReference>
<name>A0AAV4SDL5_CAEEX</name>
<keyword evidence="2" id="KW-1185">Reference proteome</keyword>
<gene>
    <name evidence="1" type="ORF">CEXT_166181</name>
</gene>
<reference evidence="1 2" key="1">
    <citation type="submission" date="2021-06" db="EMBL/GenBank/DDBJ databases">
        <title>Caerostris extrusa draft genome.</title>
        <authorList>
            <person name="Kono N."/>
            <person name="Arakawa K."/>
        </authorList>
    </citation>
    <scope>NUCLEOTIDE SEQUENCE [LARGE SCALE GENOMIC DNA]</scope>
</reference>
<dbReference type="Proteomes" id="UP001054945">
    <property type="component" value="Unassembled WGS sequence"/>
</dbReference>
<proteinExistence type="predicted"/>
<evidence type="ECO:0000313" key="1">
    <source>
        <dbReference type="EMBL" id="GIY30492.1"/>
    </source>
</evidence>
<organism evidence="1 2">
    <name type="scientific">Caerostris extrusa</name>
    <name type="common">Bark spider</name>
    <name type="synonym">Caerostris bankana</name>
    <dbReference type="NCBI Taxonomy" id="172846"/>
    <lineage>
        <taxon>Eukaryota</taxon>
        <taxon>Metazoa</taxon>
        <taxon>Ecdysozoa</taxon>
        <taxon>Arthropoda</taxon>
        <taxon>Chelicerata</taxon>
        <taxon>Arachnida</taxon>
        <taxon>Araneae</taxon>
        <taxon>Araneomorphae</taxon>
        <taxon>Entelegynae</taxon>
        <taxon>Araneoidea</taxon>
        <taxon>Araneidae</taxon>
        <taxon>Caerostris</taxon>
    </lineage>
</organism>
<sequence length="88" mass="10358">MHFGRRNLKKNDFRRKISLETMNSQSCAWPARNNSGGGETLLVLCLRIVRKFNMFWKREAQKRKCIDVVVVVCGVHFSYCCKKCRKCE</sequence>
<evidence type="ECO:0000313" key="2">
    <source>
        <dbReference type="Proteomes" id="UP001054945"/>
    </source>
</evidence>
<accession>A0AAV4SDL5</accession>